<name>A0ABT7QRB2_9BACT</name>
<dbReference type="Gene3D" id="1.10.287.130">
    <property type="match status" value="1"/>
</dbReference>
<sequence length="396" mass="46590">MLALKNKATNSLLRSEKKSLLRFLTLYVAMVIFLITLLSLFYYQSQEKLMLSDQRAMLTKYAYIQTRRLKVLHHFFPERVEYPRDPRFKSAIYDLEHMKIFSLLEDENVRFDAEEIYITNGHIHLVKMLDEFYLGTKYLVIEVKDSGAWRGEIWKNIITYGMVVFIFFMLFGLYLAKLFLKPMRDSIVLLDRFIKDTTHELNTPLSAILANIEMMDTDVMVEKNKTKLARINIAAKTVSVLYKDLTYLMLEEDQQNHDEEIEIKELIYNRVEYFSVLAQSKHIAYDLDLEESTIMMDRRKLTRVIDNLISNAIKYNKRNGTIGIRSREGLLVVWDTGIGIHEEKVPYIFDRYMRFNNSEGGFGIGLSIVKKIVDEYHISIEVDSKEGEGTKMVLRW</sequence>
<dbReference type="SUPFAM" id="SSF47384">
    <property type="entry name" value="Homodimeric domain of signal transducing histidine kinase"/>
    <property type="match status" value="1"/>
</dbReference>
<dbReference type="SMART" id="SM00387">
    <property type="entry name" value="HATPase_c"/>
    <property type="match status" value="1"/>
</dbReference>
<keyword evidence="3" id="KW-0597">Phosphoprotein</keyword>
<evidence type="ECO:0000313" key="6">
    <source>
        <dbReference type="EMBL" id="MDM5263638.1"/>
    </source>
</evidence>
<dbReference type="RefSeq" id="WP_289401616.1">
    <property type="nucleotide sequence ID" value="NZ_JAQIBC010000002.1"/>
</dbReference>
<keyword evidence="4" id="KW-1133">Transmembrane helix</keyword>
<organism evidence="6 7">
    <name type="scientific">Sulfurovum xiamenensis</name>
    <dbReference type="NCBI Taxonomy" id="3019066"/>
    <lineage>
        <taxon>Bacteria</taxon>
        <taxon>Pseudomonadati</taxon>
        <taxon>Campylobacterota</taxon>
        <taxon>Epsilonproteobacteria</taxon>
        <taxon>Campylobacterales</taxon>
        <taxon>Sulfurovaceae</taxon>
        <taxon>Sulfurovum</taxon>
    </lineage>
</organism>
<dbReference type="InterPro" id="IPR036097">
    <property type="entry name" value="HisK_dim/P_sf"/>
</dbReference>
<comment type="catalytic activity">
    <reaction evidence="1">
        <text>ATP + protein L-histidine = ADP + protein N-phospho-L-histidine.</text>
        <dbReference type="EC" id="2.7.13.3"/>
    </reaction>
</comment>
<feature type="transmembrane region" description="Helical" evidence="4">
    <location>
        <begin position="157"/>
        <end position="176"/>
    </location>
</feature>
<gene>
    <name evidence="6" type="ORF">PF327_05445</name>
</gene>
<evidence type="ECO:0000256" key="2">
    <source>
        <dbReference type="ARBA" id="ARBA00012438"/>
    </source>
</evidence>
<dbReference type="SMART" id="SM00388">
    <property type="entry name" value="HisKA"/>
    <property type="match status" value="1"/>
</dbReference>
<dbReference type="PROSITE" id="PS50109">
    <property type="entry name" value="HIS_KIN"/>
    <property type="match status" value="1"/>
</dbReference>
<evidence type="ECO:0000313" key="7">
    <source>
        <dbReference type="Proteomes" id="UP001169066"/>
    </source>
</evidence>
<dbReference type="InterPro" id="IPR036890">
    <property type="entry name" value="HATPase_C_sf"/>
</dbReference>
<dbReference type="InterPro" id="IPR004358">
    <property type="entry name" value="Sig_transdc_His_kin-like_C"/>
</dbReference>
<evidence type="ECO:0000256" key="3">
    <source>
        <dbReference type="ARBA" id="ARBA00022553"/>
    </source>
</evidence>
<reference evidence="6" key="1">
    <citation type="submission" date="2023-01" db="EMBL/GenBank/DDBJ databases">
        <title>Sulfurovum sp. XTW-4 genome assembly.</title>
        <authorList>
            <person name="Wang J."/>
        </authorList>
    </citation>
    <scope>NUCLEOTIDE SEQUENCE</scope>
    <source>
        <strain evidence="6">XTW-4</strain>
    </source>
</reference>
<dbReference type="Proteomes" id="UP001169066">
    <property type="component" value="Unassembled WGS sequence"/>
</dbReference>
<feature type="transmembrane region" description="Helical" evidence="4">
    <location>
        <begin position="20"/>
        <end position="43"/>
    </location>
</feature>
<dbReference type="CDD" id="cd00075">
    <property type="entry name" value="HATPase"/>
    <property type="match status" value="1"/>
</dbReference>
<dbReference type="PANTHER" id="PTHR43547">
    <property type="entry name" value="TWO-COMPONENT HISTIDINE KINASE"/>
    <property type="match status" value="1"/>
</dbReference>
<dbReference type="InterPro" id="IPR003594">
    <property type="entry name" value="HATPase_dom"/>
</dbReference>
<dbReference type="Gene3D" id="3.30.565.10">
    <property type="entry name" value="Histidine kinase-like ATPase, C-terminal domain"/>
    <property type="match status" value="1"/>
</dbReference>
<keyword evidence="7" id="KW-1185">Reference proteome</keyword>
<evidence type="ECO:0000256" key="4">
    <source>
        <dbReference type="SAM" id="Phobius"/>
    </source>
</evidence>
<evidence type="ECO:0000256" key="1">
    <source>
        <dbReference type="ARBA" id="ARBA00000085"/>
    </source>
</evidence>
<protein>
    <recommendedName>
        <fullName evidence="2">histidine kinase</fullName>
        <ecNumber evidence="2">2.7.13.3</ecNumber>
    </recommendedName>
</protein>
<dbReference type="SUPFAM" id="SSF55874">
    <property type="entry name" value="ATPase domain of HSP90 chaperone/DNA topoisomerase II/histidine kinase"/>
    <property type="match status" value="1"/>
</dbReference>
<dbReference type="EC" id="2.7.13.3" evidence="2"/>
<proteinExistence type="predicted"/>
<dbReference type="CDD" id="cd00082">
    <property type="entry name" value="HisKA"/>
    <property type="match status" value="1"/>
</dbReference>
<dbReference type="Pfam" id="PF00512">
    <property type="entry name" value="HisKA"/>
    <property type="match status" value="1"/>
</dbReference>
<keyword evidence="6" id="KW-0418">Kinase</keyword>
<accession>A0ABT7QRB2</accession>
<keyword evidence="6" id="KW-0808">Transferase</keyword>
<dbReference type="EMBL" id="JAQIBC010000002">
    <property type="protein sequence ID" value="MDM5263638.1"/>
    <property type="molecule type" value="Genomic_DNA"/>
</dbReference>
<feature type="domain" description="Histidine kinase" evidence="5">
    <location>
        <begin position="196"/>
        <end position="396"/>
    </location>
</feature>
<dbReference type="InterPro" id="IPR003661">
    <property type="entry name" value="HisK_dim/P_dom"/>
</dbReference>
<comment type="caution">
    <text evidence="6">The sequence shown here is derived from an EMBL/GenBank/DDBJ whole genome shotgun (WGS) entry which is preliminary data.</text>
</comment>
<dbReference type="Pfam" id="PF02518">
    <property type="entry name" value="HATPase_c"/>
    <property type="match status" value="1"/>
</dbReference>
<dbReference type="PRINTS" id="PR00344">
    <property type="entry name" value="BCTRLSENSOR"/>
</dbReference>
<evidence type="ECO:0000259" key="5">
    <source>
        <dbReference type="PROSITE" id="PS50109"/>
    </source>
</evidence>
<dbReference type="InterPro" id="IPR005467">
    <property type="entry name" value="His_kinase_dom"/>
</dbReference>
<keyword evidence="4" id="KW-0472">Membrane</keyword>
<keyword evidence="4" id="KW-0812">Transmembrane</keyword>
<dbReference type="GO" id="GO:0016301">
    <property type="term" value="F:kinase activity"/>
    <property type="evidence" value="ECO:0007669"/>
    <property type="project" value="UniProtKB-KW"/>
</dbReference>
<dbReference type="PANTHER" id="PTHR43547:SF2">
    <property type="entry name" value="HYBRID SIGNAL TRANSDUCTION HISTIDINE KINASE C"/>
    <property type="match status" value="1"/>
</dbReference>